<dbReference type="InterPro" id="IPR013785">
    <property type="entry name" value="Aldolase_TIM"/>
</dbReference>
<dbReference type="InterPro" id="IPR018089">
    <property type="entry name" value="OMPdecase_AS"/>
</dbReference>
<dbReference type="Pfam" id="PF00215">
    <property type="entry name" value="OMPdecase"/>
    <property type="match status" value="1"/>
</dbReference>
<feature type="binding site" evidence="7">
    <location>
        <begin position="62"/>
        <end position="71"/>
    </location>
    <ligand>
        <name>substrate</name>
    </ligand>
</feature>
<feature type="active site" description="For OMPdecase activity" evidence="8">
    <location>
        <position position="64"/>
    </location>
</feature>
<feature type="binding site" evidence="7 9">
    <location>
        <position position="219"/>
    </location>
    <ligand>
        <name>substrate</name>
    </ligand>
</feature>
<dbReference type="UniPathway" id="UPA00070">
    <property type="reaction ID" value="UER00120"/>
</dbReference>
<evidence type="ECO:0000256" key="4">
    <source>
        <dbReference type="ARBA" id="ARBA00022975"/>
    </source>
</evidence>
<dbReference type="FunCoup" id="S0EUG6">
    <property type="interactions" value="163"/>
</dbReference>
<keyword evidence="13" id="KW-1185">Reference proteome</keyword>
<gene>
    <name evidence="7" type="primary">pyrF</name>
    <name evidence="12" type="ORF">CCALI_01126</name>
</gene>
<dbReference type="GO" id="GO:0044205">
    <property type="term" value="P:'de novo' UMP biosynthetic process"/>
    <property type="evidence" value="ECO:0007669"/>
    <property type="project" value="UniProtKB-UniRule"/>
</dbReference>
<dbReference type="GO" id="GO:0005829">
    <property type="term" value="C:cytosol"/>
    <property type="evidence" value="ECO:0007669"/>
    <property type="project" value="TreeGrafter"/>
</dbReference>
<evidence type="ECO:0000256" key="7">
    <source>
        <dbReference type="HAMAP-Rule" id="MF_01200"/>
    </source>
</evidence>
<dbReference type="InterPro" id="IPR011060">
    <property type="entry name" value="RibuloseP-bd_barrel"/>
</dbReference>
<proteinExistence type="inferred from homology"/>
<evidence type="ECO:0000259" key="11">
    <source>
        <dbReference type="SMART" id="SM00934"/>
    </source>
</evidence>
<evidence type="ECO:0000313" key="12">
    <source>
        <dbReference type="EMBL" id="CCW34945.1"/>
    </source>
</evidence>
<comment type="pathway">
    <text evidence="2 7 10">Pyrimidine metabolism; UMP biosynthesis via de novo pathway; UMP from orotate: step 2/2.</text>
</comment>
<feature type="binding site" evidence="7 9">
    <location>
        <position position="218"/>
    </location>
    <ligand>
        <name>substrate</name>
    </ligand>
</feature>
<evidence type="ECO:0000256" key="10">
    <source>
        <dbReference type="RuleBase" id="RU000512"/>
    </source>
</evidence>
<evidence type="ECO:0000256" key="1">
    <source>
        <dbReference type="ARBA" id="ARBA00002356"/>
    </source>
</evidence>
<feature type="active site" description="For OMPdecase activity" evidence="8">
    <location>
        <position position="67"/>
    </location>
</feature>
<comment type="subunit">
    <text evidence="7">Homodimer.</text>
</comment>
<comment type="function">
    <text evidence="1 7">Catalyzes the decarboxylation of orotidine 5'-monophosphate (OMP) to uridine 5'-monophosphate (UMP).</text>
</comment>
<accession>S0EUG6</accession>
<dbReference type="AlphaFoldDB" id="S0EUG6"/>
<dbReference type="PROSITE" id="PS00156">
    <property type="entry name" value="OMPDECASE"/>
    <property type="match status" value="1"/>
</dbReference>
<protein>
    <recommendedName>
        <fullName evidence="7">Orotidine 5'-phosphate decarboxylase</fullName>
        <ecNumber evidence="7">4.1.1.23</ecNumber>
    </recommendedName>
    <alternativeName>
        <fullName evidence="7">OMP decarboxylase</fullName>
        <shortName evidence="7">OMPDCase</shortName>
        <shortName evidence="7">OMPdecase</shortName>
    </alternativeName>
</protein>
<dbReference type="STRING" id="454171.CP488_00032"/>
<dbReference type="Proteomes" id="UP000014227">
    <property type="component" value="Chromosome I"/>
</dbReference>
<dbReference type="GO" id="GO:0004590">
    <property type="term" value="F:orotidine-5'-phosphate decarboxylase activity"/>
    <property type="evidence" value="ECO:0007669"/>
    <property type="project" value="UniProtKB-UniRule"/>
</dbReference>
<dbReference type="PANTHER" id="PTHR32119">
    <property type="entry name" value="OROTIDINE 5'-PHOSPHATE DECARBOXYLASE"/>
    <property type="match status" value="1"/>
</dbReference>
<name>S0EUG6_CHTCT</name>
<feature type="active site" description="For OMPdecase activity" evidence="8">
    <location>
        <position position="62"/>
    </location>
</feature>
<comment type="similarity">
    <text evidence="7">Belongs to the OMP decarboxylase family. Type 1 subfamily.</text>
</comment>
<dbReference type="SMART" id="SM00934">
    <property type="entry name" value="OMPdecase"/>
    <property type="match status" value="1"/>
</dbReference>
<dbReference type="KEGG" id="ccz:CCALI_01126"/>
<organism evidence="12 13">
    <name type="scientific">Chthonomonas calidirosea (strain DSM 23976 / ICMP 18418 / T49)</name>
    <dbReference type="NCBI Taxonomy" id="1303518"/>
    <lineage>
        <taxon>Bacteria</taxon>
        <taxon>Bacillati</taxon>
        <taxon>Armatimonadota</taxon>
        <taxon>Chthonomonadia</taxon>
        <taxon>Chthonomonadales</taxon>
        <taxon>Chthonomonadaceae</taxon>
        <taxon>Chthonomonas</taxon>
    </lineage>
</organism>
<evidence type="ECO:0000256" key="9">
    <source>
        <dbReference type="PIRSR" id="PIRSR614732-2"/>
    </source>
</evidence>
<dbReference type="NCBIfam" id="TIGR01740">
    <property type="entry name" value="pyrF"/>
    <property type="match status" value="1"/>
</dbReference>
<feature type="binding site" evidence="7 9">
    <location>
        <position position="126"/>
    </location>
    <ligand>
        <name>substrate</name>
    </ligand>
</feature>
<evidence type="ECO:0000256" key="6">
    <source>
        <dbReference type="ARBA" id="ARBA00049157"/>
    </source>
</evidence>
<evidence type="ECO:0000256" key="3">
    <source>
        <dbReference type="ARBA" id="ARBA00022793"/>
    </source>
</evidence>
<keyword evidence="4 7" id="KW-0665">Pyrimidine biosynthesis</keyword>
<dbReference type="PATRIC" id="fig|1303518.3.peg.1146"/>
<keyword evidence="3 7" id="KW-0210">Decarboxylase</keyword>
<feature type="binding site" evidence="7 9">
    <location>
        <position position="189"/>
    </location>
    <ligand>
        <name>substrate</name>
    </ligand>
</feature>
<evidence type="ECO:0000313" key="13">
    <source>
        <dbReference type="Proteomes" id="UP000014227"/>
    </source>
</evidence>
<dbReference type="HOGENOM" id="CLU_067069_1_0_0"/>
<comment type="catalytic activity">
    <reaction evidence="6 7 10">
        <text>orotidine 5'-phosphate + H(+) = UMP + CO2</text>
        <dbReference type="Rhea" id="RHEA:11596"/>
        <dbReference type="ChEBI" id="CHEBI:15378"/>
        <dbReference type="ChEBI" id="CHEBI:16526"/>
        <dbReference type="ChEBI" id="CHEBI:57538"/>
        <dbReference type="ChEBI" id="CHEBI:57865"/>
        <dbReference type="EC" id="4.1.1.23"/>
    </reaction>
</comment>
<dbReference type="Gene3D" id="3.20.20.70">
    <property type="entry name" value="Aldolase class I"/>
    <property type="match status" value="1"/>
</dbReference>
<sequence>MSPRERIICALDVPSADVALRHVERLREHVGVFKVGLELLMAEGPSVVPRLQAAGAKKIFLDVKLHDIPNTVVGAVRKLACLGVWAITLHTFGGSKMLEAAYQAALEAAQEAQREPPLLLGVTVLTSLSPTVLKQELRIDEPMEELVVHLARLAFQSGCGGVVASPQELVALRAAFPDPSHLFITPGVRPALRMADDQARTLTPAEAVRRGASYLVIGRPILTAQNPVEAAQRIAEEIQGALEES</sequence>
<dbReference type="InterPro" id="IPR001754">
    <property type="entry name" value="OMPdeCOase_dom"/>
</dbReference>
<dbReference type="InterPro" id="IPR047596">
    <property type="entry name" value="OMPdecase_bac"/>
</dbReference>
<feature type="binding site" evidence="7 9">
    <location>
        <position position="34"/>
    </location>
    <ligand>
        <name>substrate</name>
    </ligand>
</feature>
<feature type="domain" description="Orotidine 5'-phosphate decarboxylase" evidence="11">
    <location>
        <begin position="6"/>
        <end position="234"/>
    </location>
</feature>
<dbReference type="RefSeq" id="WP_016482490.1">
    <property type="nucleotide sequence ID" value="NC_021487.1"/>
</dbReference>
<dbReference type="NCBIfam" id="NF001273">
    <property type="entry name" value="PRK00230.1"/>
    <property type="match status" value="1"/>
</dbReference>
<dbReference type="eggNOG" id="COG0284">
    <property type="taxonomic scope" value="Bacteria"/>
</dbReference>
<dbReference type="EC" id="4.1.1.23" evidence="7"/>
<dbReference type="SUPFAM" id="SSF51366">
    <property type="entry name" value="Ribulose-phoshate binding barrel"/>
    <property type="match status" value="1"/>
</dbReference>
<feature type="binding site" evidence="7 9">
    <location>
        <position position="198"/>
    </location>
    <ligand>
        <name>substrate</name>
    </ligand>
</feature>
<dbReference type="PANTHER" id="PTHR32119:SF2">
    <property type="entry name" value="OROTIDINE 5'-PHOSPHATE DECARBOXYLASE"/>
    <property type="match status" value="1"/>
</dbReference>
<evidence type="ECO:0000256" key="8">
    <source>
        <dbReference type="PIRSR" id="PIRSR614732-1"/>
    </source>
</evidence>
<keyword evidence="5 7" id="KW-0456">Lyase</keyword>
<dbReference type="CDD" id="cd04725">
    <property type="entry name" value="OMP_decarboxylase_like"/>
    <property type="match status" value="1"/>
</dbReference>
<evidence type="ECO:0000256" key="5">
    <source>
        <dbReference type="ARBA" id="ARBA00023239"/>
    </source>
</evidence>
<dbReference type="InParanoid" id="S0EUG6"/>
<feature type="binding site" evidence="7 9">
    <location>
        <position position="12"/>
    </location>
    <ligand>
        <name>substrate</name>
    </ligand>
</feature>
<feature type="active site" description="Proton donor" evidence="7">
    <location>
        <position position="64"/>
    </location>
</feature>
<dbReference type="HAMAP" id="MF_01200_B">
    <property type="entry name" value="OMPdecase_type1_B"/>
    <property type="match status" value="1"/>
</dbReference>
<reference evidence="13" key="1">
    <citation type="submission" date="2013-03" db="EMBL/GenBank/DDBJ databases">
        <title>Genome sequence of Chthonomonas calidirosea, the first sequenced genome from the Armatimonadetes phylum (formally candidate division OP10).</title>
        <authorList>
            <person name="Lee K.C.Y."/>
            <person name="Morgan X.C."/>
            <person name="Dunfield P.F."/>
            <person name="Tamas I."/>
            <person name="Houghton K.M."/>
            <person name="Vyssotski M."/>
            <person name="Ryan J.L.J."/>
            <person name="Lagutin K."/>
            <person name="McDonald I.R."/>
            <person name="Stott M.B."/>
        </authorList>
    </citation>
    <scope>NUCLEOTIDE SEQUENCE [LARGE SCALE GENOMIC DNA]</scope>
    <source>
        <strain evidence="13">DSM 23976 / ICMP 18418 / T49</strain>
    </source>
</reference>
<evidence type="ECO:0000256" key="2">
    <source>
        <dbReference type="ARBA" id="ARBA00004861"/>
    </source>
</evidence>
<dbReference type="EMBL" id="HF951689">
    <property type="protein sequence ID" value="CCW34945.1"/>
    <property type="molecule type" value="Genomic_DNA"/>
</dbReference>
<dbReference type="GO" id="GO:0006207">
    <property type="term" value="P:'de novo' pyrimidine nucleobase biosynthetic process"/>
    <property type="evidence" value="ECO:0007669"/>
    <property type="project" value="InterPro"/>
</dbReference>
<dbReference type="InterPro" id="IPR014732">
    <property type="entry name" value="OMPdecase"/>
</dbReference>